<dbReference type="AlphaFoldDB" id="A0A6P2D0J1"/>
<reference evidence="1 2" key="1">
    <citation type="submission" date="2019-05" db="EMBL/GenBank/DDBJ databases">
        <authorList>
            <consortium name="Science for Life Laboratories"/>
        </authorList>
    </citation>
    <scope>NUCLEOTIDE SEQUENCE [LARGE SCALE GENOMIC DNA]</scope>
    <source>
        <strain evidence="1">Soil9</strain>
    </source>
</reference>
<organism evidence="1 2">
    <name type="scientific">Gemmata massiliana</name>
    <dbReference type="NCBI Taxonomy" id="1210884"/>
    <lineage>
        <taxon>Bacteria</taxon>
        <taxon>Pseudomonadati</taxon>
        <taxon>Planctomycetota</taxon>
        <taxon>Planctomycetia</taxon>
        <taxon>Gemmatales</taxon>
        <taxon>Gemmataceae</taxon>
        <taxon>Gemmata</taxon>
    </lineage>
</organism>
<keyword evidence="2" id="KW-1185">Reference proteome</keyword>
<sequence length="133" mass="14563">MTMCEPNRPTLTPTQRLEIELYEASICDNLHVNTVQPVRLTLDVAESVEDPAHAEKTELHVQNLAAVARYLASEGFATEHFMGAMLEFPMCSNVAWIIQGRDEYFAQPDSLGYAVLFAAGLVRPSGPPASQAA</sequence>
<dbReference type="Proteomes" id="UP000464178">
    <property type="component" value="Chromosome"/>
</dbReference>
<protein>
    <submittedName>
        <fullName evidence="1">Uncharacterized protein</fullName>
    </submittedName>
</protein>
<evidence type="ECO:0000313" key="1">
    <source>
        <dbReference type="EMBL" id="VTR94106.1"/>
    </source>
</evidence>
<dbReference type="EMBL" id="LR593886">
    <property type="protein sequence ID" value="VTR94106.1"/>
    <property type="molecule type" value="Genomic_DNA"/>
</dbReference>
<name>A0A6P2D0J1_9BACT</name>
<accession>A0A6P2D0J1</accession>
<dbReference type="KEGG" id="gms:SOIL9_36080"/>
<proteinExistence type="predicted"/>
<gene>
    <name evidence="1" type="ORF">SOIL9_36080</name>
</gene>
<evidence type="ECO:0000313" key="2">
    <source>
        <dbReference type="Proteomes" id="UP000464178"/>
    </source>
</evidence>
<dbReference type="RefSeq" id="WP_162668719.1">
    <property type="nucleotide sequence ID" value="NZ_LR593886.1"/>
</dbReference>